<evidence type="ECO:0000313" key="11">
    <source>
        <dbReference type="Proteomes" id="UP000769528"/>
    </source>
</evidence>
<evidence type="ECO:0000259" key="9">
    <source>
        <dbReference type="PROSITE" id="PS50235"/>
    </source>
</evidence>
<reference evidence="10" key="1">
    <citation type="journal article" date="2021" name="Open Biol.">
        <title>Shared evolutionary footprints suggest mitochondrial oxidative damage underlies multiple complex I losses in fungi.</title>
        <authorList>
            <person name="Schikora-Tamarit M.A."/>
            <person name="Marcet-Houben M."/>
            <person name="Nosek J."/>
            <person name="Gabaldon T."/>
        </authorList>
    </citation>
    <scope>NUCLEOTIDE SEQUENCE</scope>
    <source>
        <strain evidence="10">CBS6341</strain>
    </source>
</reference>
<feature type="compositionally biased region" description="Low complexity" evidence="8">
    <location>
        <begin position="436"/>
        <end position="450"/>
    </location>
</feature>
<dbReference type="GO" id="GO:0004843">
    <property type="term" value="F:cysteine-type deubiquitinase activity"/>
    <property type="evidence" value="ECO:0007669"/>
    <property type="project" value="UniProtKB-UniRule"/>
</dbReference>
<keyword evidence="2 6" id="KW-0645">Protease</keyword>
<dbReference type="GO" id="GO:0016579">
    <property type="term" value="P:protein deubiquitination"/>
    <property type="evidence" value="ECO:0007669"/>
    <property type="project" value="InterPro"/>
</dbReference>
<evidence type="ECO:0000256" key="7">
    <source>
        <dbReference type="SAM" id="Coils"/>
    </source>
</evidence>
<dbReference type="PROSITE" id="PS00972">
    <property type="entry name" value="USP_1"/>
    <property type="match status" value="1"/>
</dbReference>
<evidence type="ECO:0000256" key="6">
    <source>
        <dbReference type="RuleBase" id="RU366025"/>
    </source>
</evidence>
<evidence type="ECO:0000256" key="3">
    <source>
        <dbReference type="ARBA" id="ARBA00022786"/>
    </source>
</evidence>
<feature type="compositionally biased region" description="Polar residues" evidence="8">
    <location>
        <begin position="124"/>
        <end position="138"/>
    </location>
</feature>
<comment type="caution">
    <text evidence="10">The sequence shown here is derived from an EMBL/GenBank/DDBJ whole genome shotgun (WGS) entry which is preliminary data.</text>
</comment>
<comment type="catalytic activity">
    <reaction evidence="1 6">
        <text>Thiol-dependent hydrolysis of ester, thioester, amide, peptide and isopeptide bonds formed by the C-terminal Gly of ubiquitin (a 76-residue protein attached to proteins as an intracellular targeting signal).</text>
        <dbReference type="EC" id="3.4.19.12"/>
    </reaction>
</comment>
<dbReference type="Proteomes" id="UP000769528">
    <property type="component" value="Unassembled WGS sequence"/>
</dbReference>
<evidence type="ECO:0000256" key="4">
    <source>
        <dbReference type="ARBA" id="ARBA00022801"/>
    </source>
</evidence>
<dbReference type="InterPro" id="IPR028889">
    <property type="entry name" value="USP"/>
</dbReference>
<dbReference type="EMBL" id="JAEUBF010000722">
    <property type="protein sequence ID" value="KAH3675729.1"/>
    <property type="molecule type" value="Genomic_DNA"/>
</dbReference>
<feature type="region of interest" description="Disordered" evidence="8">
    <location>
        <begin position="1"/>
        <end position="41"/>
    </location>
</feature>
<comment type="similarity">
    <text evidence="6">Belongs to the peptidase C19 family.</text>
</comment>
<proteinExistence type="inferred from homology"/>
<dbReference type="Pfam" id="PF00443">
    <property type="entry name" value="UCH"/>
    <property type="match status" value="1"/>
</dbReference>
<reference evidence="10" key="2">
    <citation type="submission" date="2021-01" db="EMBL/GenBank/DDBJ databases">
        <authorList>
            <person name="Schikora-Tamarit M.A."/>
        </authorList>
    </citation>
    <scope>NUCLEOTIDE SEQUENCE</scope>
    <source>
        <strain evidence="10">CBS6341</strain>
    </source>
</reference>
<dbReference type="PANTHER" id="PTHR24006">
    <property type="entry name" value="UBIQUITIN CARBOXYL-TERMINAL HYDROLASE"/>
    <property type="match status" value="1"/>
</dbReference>
<evidence type="ECO:0000256" key="2">
    <source>
        <dbReference type="ARBA" id="ARBA00022670"/>
    </source>
</evidence>
<feature type="compositionally biased region" description="Basic and acidic residues" evidence="8">
    <location>
        <begin position="147"/>
        <end position="168"/>
    </location>
</feature>
<dbReference type="OrthoDB" id="429671at2759"/>
<dbReference type="InterPro" id="IPR038765">
    <property type="entry name" value="Papain-like_cys_pep_sf"/>
</dbReference>
<evidence type="ECO:0000256" key="1">
    <source>
        <dbReference type="ARBA" id="ARBA00000707"/>
    </source>
</evidence>
<dbReference type="PROSITE" id="PS50235">
    <property type="entry name" value="USP_3"/>
    <property type="match status" value="1"/>
</dbReference>
<feature type="compositionally biased region" description="Low complexity" evidence="8">
    <location>
        <begin position="191"/>
        <end position="207"/>
    </location>
</feature>
<accession>A0A9P8PQL3</accession>
<dbReference type="GO" id="GO:0005829">
    <property type="term" value="C:cytosol"/>
    <property type="evidence" value="ECO:0007669"/>
    <property type="project" value="TreeGrafter"/>
</dbReference>
<feature type="region of interest" description="Disordered" evidence="8">
    <location>
        <begin position="351"/>
        <end position="404"/>
    </location>
</feature>
<dbReference type="Gene3D" id="3.90.70.10">
    <property type="entry name" value="Cysteine proteinases"/>
    <property type="match status" value="1"/>
</dbReference>
<gene>
    <name evidence="10" type="ORF">WICMUC_002521</name>
</gene>
<feature type="compositionally biased region" description="Polar residues" evidence="8">
    <location>
        <begin position="1"/>
        <end position="15"/>
    </location>
</feature>
<keyword evidence="7" id="KW-0175">Coiled coil</keyword>
<dbReference type="GO" id="GO:0005634">
    <property type="term" value="C:nucleus"/>
    <property type="evidence" value="ECO:0007669"/>
    <property type="project" value="TreeGrafter"/>
</dbReference>
<feature type="compositionally biased region" description="Acidic residues" evidence="8">
    <location>
        <begin position="248"/>
        <end position="259"/>
    </location>
</feature>
<keyword evidence="5 6" id="KW-0788">Thiol protease</keyword>
<feature type="domain" description="USP" evidence="9">
    <location>
        <begin position="499"/>
        <end position="894"/>
    </location>
</feature>
<evidence type="ECO:0000256" key="8">
    <source>
        <dbReference type="SAM" id="MobiDB-lite"/>
    </source>
</evidence>
<dbReference type="PROSITE" id="PS00973">
    <property type="entry name" value="USP_2"/>
    <property type="match status" value="1"/>
</dbReference>
<dbReference type="InterPro" id="IPR050164">
    <property type="entry name" value="Peptidase_C19"/>
</dbReference>
<feature type="coiled-coil region" evidence="7">
    <location>
        <begin position="315"/>
        <end position="345"/>
    </location>
</feature>
<evidence type="ECO:0000256" key="5">
    <source>
        <dbReference type="ARBA" id="ARBA00022807"/>
    </source>
</evidence>
<feature type="compositionally biased region" description="Basic and acidic residues" evidence="8">
    <location>
        <begin position="366"/>
        <end position="404"/>
    </location>
</feature>
<dbReference type="InterPro" id="IPR001394">
    <property type="entry name" value="Peptidase_C19_UCH"/>
</dbReference>
<evidence type="ECO:0000313" key="10">
    <source>
        <dbReference type="EMBL" id="KAH3675729.1"/>
    </source>
</evidence>
<keyword evidence="3 6" id="KW-0833">Ubl conjugation pathway</keyword>
<feature type="compositionally biased region" description="Low complexity" evidence="8">
    <location>
        <begin position="234"/>
        <end position="244"/>
    </location>
</feature>
<feature type="compositionally biased region" description="Low complexity" evidence="8">
    <location>
        <begin position="16"/>
        <end position="41"/>
    </location>
</feature>
<protein>
    <recommendedName>
        <fullName evidence="6">Ubiquitin carboxyl-terminal hydrolase</fullName>
        <ecNumber evidence="6">3.4.19.12</ecNumber>
    </recommendedName>
</protein>
<dbReference type="EC" id="3.4.19.12" evidence="6"/>
<feature type="region of interest" description="Disordered" evidence="8">
    <location>
        <begin position="122"/>
        <end position="260"/>
    </location>
</feature>
<dbReference type="GO" id="GO:0006508">
    <property type="term" value="P:proteolysis"/>
    <property type="evidence" value="ECO:0007669"/>
    <property type="project" value="UniProtKB-KW"/>
</dbReference>
<sequence>MTEQTQTIESFQHQRNNNNNNSINNNNNNNNNNNHTNGHIQPINPQIPMQHQIIPPYLPQAYYPNMNPFPQTNGYHQYSPQYIYDPAFHSNQPQFRQQHPNVPYPFAQGAYQLSPVPTIPPNQGFINFTNTSSPNIKQKPTPRKIYSVKDSKTFRPSRTHESHLENAKKQQLQQQQQEHEHEHEQNPGLLSTSSTSSSTPSQSSSSSKTNYNDSPIVDVKKSNDNEIQSNATHNDNSNDINNVKNDNDVNETDANETDSNEINSKVEIETNKLNGDLNGKSHDENVFIFKLPFDIEALDKDVELPLLFGTTVEQLNEQKRRFKELEEAEKNFKEDTQSVKEEEIQLIKEVEPHFPKEETTAVPNATDKELKEQKTSEDSKVLESSKDLEEFKESEELKASPEFVESTKKEDSTIITPVLGWAAMAQKAVSKKPIKSNVSSPNSNQNSPTPVLINKKEERLIPSVSNALEPLGAVVLKYVFDKNFKTQASISKIPKITPRGLVNTGNICFMSSILQLLLHCSPFYQSLTAISNKTVGSLIKSESKTPLFDALVEFFTEFNLTKETDSEFGDSIVPTEIYKAITAHERFQHLQWGQQEDAEEFFGYLLDGLNEEFTESVKHLNEHETKTLLNSIPNDDLRNAIKSSIKKFNSNDSQTVENKVISSKTDVGEDGWQEVNNSKKPINSSKRTVEIKPSPITQLFGGQFRSILKVPNEKQSQSITLDPFLQVQLDISTDDINTLDDAFKKISEIEEISFKSNDGKEVIASKQTFIDKLPNILIIHLKRFSFINKKTNRIGRIEKLRKKIEYYEKLTLPQECLSPFIRSNNSNYKLIGVVYHHGLNSDGGHYTVDVLRNDLNNWIRIDDTNITNLNLDEVLNGSENQDVKTAYILMYQKV</sequence>
<organism evidence="10 11">
    <name type="scientific">Wickerhamomyces mucosus</name>
    <dbReference type="NCBI Taxonomy" id="1378264"/>
    <lineage>
        <taxon>Eukaryota</taxon>
        <taxon>Fungi</taxon>
        <taxon>Dikarya</taxon>
        <taxon>Ascomycota</taxon>
        <taxon>Saccharomycotina</taxon>
        <taxon>Saccharomycetes</taxon>
        <taxon>Phaffomycetales</taxon>
        <taxon>Wickerhamomycetaceae</taxon>
        <taxon>Wickerhamomyces</taxon>
    </lineage>
</organism>
<name>A0A9P8PQL3_9ASCO</name>
<dbReference type="SUPFAM" id="SSF54001">
    <property type="entry name" value="Cysteine proteinases"/>
    <property type="match status" value="1"/>
</dbReference>
<keyword evidence="11" id="KW-1185">Reference proteome</keyword>
<dbReference type="PANTHER" id="PTHR24006:SF687">
    <property type="entry name" value="UBIQUITIN CARBOXYL-TERMINAL HYDROLASE 10"/>
    <property type="match status" value="1"/>
</dbReference>
<dbReference type="InterPro" id="IPR018200">
    <property type="entry name" value="USP_CS"/>
</dbReference>
<feature type="region of interest" description="Disordered" evidence="8">
    <location>
        <begin position="432"/>
        <end position="451"/>
    </location>
</feature>
<keyword evidence="4 6" id="KW-0378">Hydrolase</keyword>
<dbReference type="AlphaFoldDB" id="A0A9P8PQL3"/>